<proteinExistence type="predicted"/>
<reference evidence="2 3" key="1">
    <citation type="submission" date="2020-03" db="EMBL/GenBank/DDBJ databases">
        <title>Whole genome shotgun sequence of Phytohabitans flavus NBRC 107702.</title>
        <authorList>
            <person name="Komaki H."/>
            <person name="Tamura T."/>
        </authorList>
    </citation>
    <scope>NUCLEOTIDE SEQUENCE [LARGE SCALE GENOMIC DNA]</scope>
    <source>
        <strain evidence="2 3">NBRC 107702</strain>
    </source>
</reference>
<feature type="transmembrane region" description="Helical" evidence="1">
    <location>
        <begin position="12"/>
        <end position="32"/>
    </location>
</feature>
<reference evidence="2 3" key="2">
    <citation type="submission" date="2020-03" db="EMBL/GenBank/DDBJ databases">
        <authorList>
            <person name="Ichikawa N."/>
            <person name="Kimura A."/>
            <person name="Kitahashi Y."/>
            <person name="Uohara A."/>
        </authorList>
    </citation>
    <scope>NUCLEOTIDE SEQUENCE [LARGE SCALE GENOMIC DNA]</scope>
    <source>
        <strain evidence="2 3">NBRC 107702</strain>
    </source>
</reference>
<keyword evidence="3" id="KW-1185">Reference proteome</keyword>
<evidence type="ECO:0000313" key="3">
    <source>
        <dbReference type="Proteomes" id="UP000502508"/>
    </source>
</evidence>
<sequence length="208" mass="21725">MQSAVYIRAIRGSWLLIAVFVACGGIGLGALAQSREPVYTSEARLLVTFTPTLEHPSQQTSRLMQRLAKTYTTAVATPRVTEPVIGKLGLDTTPEELGEQITASSPVNSHEIRVTVTDTSAARAAAIVNALAAELGTIAARNKPSAELPANVGISVVSGASVPGKPEPVRWPLHALAGAFAGFGIGLGLAVLRGRRNDDAQTGVPLRR</sequence>
<organism evidence="2 3">
    <name type="scientific">Phytohabitans flavus</name>
    <dbReference type="NCBI Taxonomy" id="1076124"/>
    <lineage>
        <taxon>Bacteria</taxon>
        <taxon>Bacillati</taxon>
        <taxon>Actinomycetota</taxon>
        <taxon>Actinomycetes</taxon>
        <taxon>Micromonosporales</taxon>
        <taxon>Micromonosporaceae</taxon>
    </lineage>
</organism>
<accession>A0A6F8XZ11</accession>
<feature type="transmembrane region" description="Helical" evidence="1">
    <location>
        <begin position="171"/>
        <end position="192"/>
    </location>
</feature>
<dbReference type="PANTHER" id="PTHR32309">
    <property type="entry name" value="TYROSINE-PROTEIN KINASE"/>
    <property type="match status" value="1"/>
</dbReference>
<keyword evidence="1" id="KW-1133">Transmembrane helix</keyword>
<dbReference type="KEGG" id="pfla:Pflav_055120"/>
<evidence type="ECO:0008006" key="4">
    <source>
        <dbReference type="Google" id="ProtNLM"/>
    </source>
</evidence>
<protein>
    <recommendedName>
        <fullName evidence="4">Polysaccharide chain length determinant N-terminal domain-containing protein</fullName>
    </recommendedName>
</protein>
<dbReference type="EMBL" id="AP022870">
    <property type="protein sequence ID" value="BCB79102.1"/>
    <property type="molecule type" value="Genomic_DNA"/>
</dbReference>
<dbReference type="RefSeq" id="WP_173038938.1">
    <property type="nucleotide sequence ID" value="NZ_AP022870.1"/>
</dbReference>
<gene>
    <name evidence="2" type="ORF">Pflav_055120</name>
</gene>
<dbReference type="PANTHER" id="PTHR32309:SF31">
    <property type="entry name" value="CAPSULAR EXOPOLYSACCHARIDE FAMILY"/>
    <property type="match status" value="1"/>
</dbReference>
<evidence type="ECO:0000256" key="1">
    <source>
        <dbReference type="SAM" id="Phobius"/>
    </source>
</evidence>
<dbReference type="AlphaFoldDB" id="A0A6F8XZ11"/>
<name>A0A6F8XZ11_9ACTN</name>
<keyword evidence="1" id="KW-0812">Transmembrane</keyword>
<evidence type="ECO:0000313" key="2">
    <source>
        <dbReference type="EMBL" id="BCB79102.1"/>
    </source>
</evidence>
<dbReference type="InterPro" id="IPR050445">
    <property type="entry name" value="Bact_polysacc_biosynth/exp"/>
</dbReference>
<dbReference type="Proteomes" id="UP000502508">
    <property type="component" value="Chromosome"/>
</dbReference>
<keyword evidence="1" id="KW-0472">Membrane</keyword>